<dbReference type="PANTHER" id="PTHR36445:SF1">
    <property type="entry name" value="GTP CYCLOHYDROLASE MPTA"/>
    <property type="match status" value="1"/>
</dbReference>
<sequence>MVNPNAEQDAQSVRTLPDVARSSAAAVQSSLDWVGMAGIALPITLNDRDQGRVHCDTSVQTFVNITDPATKGIHMSRLYLLLQARCAEQPLTPKLLSELMLDQCESQNGISDAVRLHLSFDLLLNRPALKSENSGWKAYPVEIDAELHGGEVEIDLKLSVPYSSTCPCSASLSRQLLEEALQQDFADQTSLSKTQISEWLLSERGSVATPHSQRSWAYLKLRLDSCSETGSFPLVHLINCVENALQTPVQTAVKREDEQAFAALNGQNLMFCEDAARRIQAALMDETLVRDFWLKVSHEESLHAHNAVAITTRGLVGGFTPQLSW</sequence>
<dbReference type="Pfam" id="PF02649">
    <property type="entry name" value="GCHY-1"/>
    <property type="match status" value="1"/>
</dbReference>
<dbReference type="Gene3D" id="3.10.270.10">
    <property type="entry name" value="Urate Oxidase"/>
    <property type="match status" value="1"/>
</dbReference>
<dbReference type="InterPro" id="IPR003801">
    <property type="entry name" value="GTP_cyclohydrolase_FolE2/MptA"/>
</dbReference>
<dbReference type="Proteomes" id="UP000640333">
    <property type="component" value="Unassembled WGS sequence"/>
</dbReference>
<dbReference type="InterPro" id="IPR022838">
    <property type="entry name" value="GTP_cyclohydrolase_FolE2"/>
</dbReference>
<reference evidence="3" key="1">
    <citation type="submission" date="2020-10" db="EMBL/GenBank/DDBJ databases">
        <title>Bacterium isolated from coastal waters sediment.</title>
        <authorList>
            <person name="Chen R.-J."/>
            <person name="Lu D.-C."/>
            <person name="Zhu K.-L."/>
            <person name="Du Z.-J."/>
        </authorList>
    </citation>
    <scope>NUCLEOTIDE SEQUENCE</scope>
    <source>
        <strain evidence="3">N1Y112</strain>
    </source>
</reference>
<evidence type="ECO:0000313" key="4">
    <source>
        <dbReference type="Proteomes" id="UP000640333"/>
    </source>
</evidence>
<organism evidence="3 4">
    <name type="scientific">Pontibacterium sinense</name>
    <dbReference type="NCBI Taxonomy" id="2781979"/>
    <lineage>
        <taxon>Bacteria</taxon>
        <taxon>Pseudomonadati</taxon>
        <taxon>Pseudomonadota</taxon>
        <taxon>Gammaproteobacteria</taxon>
        <taxon>Oceanospirillales</taxon>
        <taxon>Oceanospirillaceae</taxon>
        <taxon>Pontibacterium</taxon>
    </lineage>
</organism>
<dbReference type="EMBL" id="JADEYS010000011">
    <property type="protein sequence ID" value="MBE9397996.1"/>
    <property type="molecule type" value="Genomic_DNA"/>
</dbReference>
<dbReference type="HAMAP" id="MF_01527_B">
    <property type="entry name" value="GTP_cyclohydrol_B"/>
    <property type="match status" value="1"/>
</dbReference>
<dbReference type="PANTHER" id="PTHR36445">
    <property type="entry name" value="GTP CYCLOHYDROLASE MPTA"/>
    <property type="match status" value="1"/>
</dbReference>
<evidence type="ECO:0000256" key="2">
    <source>
        <dbReference type="HAMAP-Rule" id="MF_01527"/>
    </source>
</evidence>
<feature type="site" description="May be catalytically important" evidence="2">
    <location>
        <position position="166"/>
    </location>
</feature>
<comment type="pathway">
    <text evidence="2">Cofactor biosynthesis; 7,8-dihydroneopterin triphosphate biosynthesis; 7,8-dihydroneopterin triphosphate from GTP: step 1/1.</text>
</comment>
<keyword evidence="1 2" id="KW-0378">Hydrolase</keyword>
<keyword evidence="4" id="KW-1185">Reference proteome</keyword>
<dbReference type="UniPathway" id="UPA00848">
    <property type="reaction ID" value="UER00151"/>
</dbReference>
<name>A0A8J7KAH7_9GAMM</name>
<comment type="caution">
    <text evidence="3">The sequence shown here is derived from an EMBL/GenBank/DDBJ whole genome shotgun (WGS) entry which is preliminary data.</text>
</comment>
<evidence type="ECO:0000313" key="3">
    <source>
        <dbReference type="EMBL" id="MBE9397996.1"/>
    </source>
</evidence>
<protein>
    <recommendedName>
        <fullName evidence="2">GTP cyclohydrolase FolE2</fullName>
        <ecNumber evidence="2">3.5.4.16</ecNumber>
    </recommendedName>
</protein>
<comment type="function">
    <text evidence="2">Converts GTP to 7,8-dihydroneopterin triphosphate.</text>
</comment>
<comment type="catalytic activity">
    <reaction evidence="2">
        <text>GTP + H2O = 7,8-dihydroneopterin 3'-triphosphate + formate + H(+)</text>
        <dbReference type="Rhea" id="RHEA:17473"/>
        <dbReference type="ChEBI" id="CHEBI:15377"/>
        <dbReference type="ChEBI" id="CHEBI:15378"/>
        <dbReference type="ChEBI" id="CHEBI:15740"/>
        <dbReference type="ChEBI" id="CHEBI:37565"/>
        <dbReference type="ChEBI" id="CHEBI:58462"/>
        <dbReference type="EC" id="3.5.4.16"/>
    </reaction>
</comment>
<comment type="similarity">
    <text evidence="2">Belongs to the GTP cyclohydrolase IV family.</text>
</comment>
<proteinExistence type="inferred from homology"/>
<evidence type="ECO:0000256" key="1">
    <source>
        <dbReference type="ARBA" id="ARBA00022801"/>
    </source>
</evidence>
<gene>
    <name evidence="2" type="primary">folE2</name>
    <name evidence="3" type="ORF">IOQ59_12075</name>
</gene>
<dbReference type="GO" id="GO:0046654">
    <property type="term" value="P:tetrahydrofolate biosynthetic process"/>
    <property type="evidence" value="ECO:0007669"/>
    <property type="project" value="UniProtKB-UniRule"/>
</dbReference>
<dbReference type="NCBIfam" id="NF010200">
    <property type="entry name" value="PRK13674.1-1"/>
    <property type="match status" value="1"/>
</dbReference>
<accession>A0A8J7KAH7</accession>
<dbReference type="AlphaFoldDB" id="A0A8J7KAH7"/>
<dbReference type="EC" id="3.5.4.16" evidence="2"/>
<dbReference type="GO" id="GO:0003934">
    <property type="term" value="F:GTP cyclohydrolase I activity"/>
    <property type="evidence" value="ECO:0007669"/>
    <property type="project" value="UniProtKB-UniRule"/>
</dbReference>